<keyword evidence="4" id="KW-0812">Transmembrane</keyword>
<dbReference type="InterPro" id="IPR036834">
    <property type="entry name" value="Bcl-2-like_sf"/>
</dbReference>
<dbReference type="STRING" id="158441.A0A226EUM4"/>
<keyword evidence="4" id="KW-1133">Transmembrane helix</keyword>
<dbReference type="InterPro" id="IPR046371">
    <property type="entry name" value="Bcl-2_BH1-3"/>
</dbReference>
<reference evidence="6 7" key="1">
    <citation type="submission" date="2015-12" db="EMBL/GenBank/DDBJ databases">
        <title>The genome of Folsomia candida.</title>
        <authorList>
            <person name="Faddeeva A."/>
            <person name="Derks M.F."/>
            <person name="Anvar Y."/>
            <person name="Smit S."/>
            <person name="Van Straalen N."/>
            <person name="Roelofs D."/>
        </authorList>
    </citation>
    <scope>NUCLEOTIDE SEQUENCE [LARGE SCALE GENOMIC DNA]</scope>
    <source>
        <strain evidence="6 7">VU population</strain>
        <tissue evidence="6">Whole body</tissue>
    </source>
</reference>
<comment type="caution">
    <text evidence="6">The sequence shown here is derived from an EMBL/GenBank/DDBJ whole genome shotgun (WGS) entry which is preliminary data.</text>
</comment>
<evidence type="ECO:0000259" key="5">
    <source>
        <dbReference type="SMART" id="SM00337"/>
    </source>
</evidence>
<dbReference type="Proteomes" id="UP000198287">
    <property type="component" value="Unassembled WGS sequence"/>
</dbReference>
<dbReference type="AlphaFoldDB" id="A0A226EUM4"/>
<feature type="transmembrane region" description="Helical" evidence="4">
    <location>
        <begin position="270"/>
        <end position="295"/>
    </location>
</feature>
<evidence type="ECO:0000256" key="4">
    <source>
        <dbReference type="SAM" id="Phobius"/>
    </source>
</evidence>
<comment type="similarity">
    <text evidence="1">Belongs to the Bcl-2 family.</text>
</comment>
<dbReference type="Gene3D" id="1.10.437.10">
    <property type="entry name" value="Blc2-like"/>
    <property type="match status" value="1"/>
</dbReference>
<protein>
    <submittedName>
        <fullName evidence="6">Bcl-2-related ovarian killer protein A</fullName>
    </submittedName>
</protein>
<dbReference type="OrthoDB" id="6021377at2759"/>
<organism evidence="6 7">
    <name type="scientific">Folsomia candida</name>
    <name type="common">Springtail</name>
    <dbReference type="NCBI Taxonomy" id="158441"/>
    <lineage>
        <taxon>Eukaryota</taxon>
        <taxon>Metazoa</taxon>
        <taxon>Ecdysozoa</taxon>
        <taxon>Arthropoda</taxon>
        <taxon>Hexapoda</taxon>
        <taxon>Collembola</taxon>
        <taxon>Entomobryomorpha</taxon>
        <taxon>Isotomoidea</taxon>
        <taxon>Isotomidae</taxon>
        <taxon>Proisotominae</taxon>
        <taxon>Folsomia</taxon>
    </lineage>
</organism>
<sequence length="351" mass="38936">MDLAGLMSSSSSSGQSKPKGADGLFGNVKGLTPSSTTRQRRPNADVVDEGFVEEDEEWCSPVTKILKLPFDHESWQHAHELLEPPSPKSRKVADEARSIAARHIIDRLHEEDLLNKIQKVAPRLRSAVELLSKPDGDYVYPKFQFIVNDLRRRYPEVYTSVLDNVKLQIPVDMKPSTILVSLAKSTVENTFGQLEMDWGKFAALLGLAGALAVDSVKAGYPEGVAEVVEAFGVIVEQVLGEWILSDGGGWEGFIELNVYTAKLPPVLRTIIILCALSIVVYLLFYLIMSTALVLLHSLGVLGEDEEMLFFQKWYGIYPKAYCTEKLDAMGGKSFSPVDPFQYLLALHDGKF</sequence>
<keyword evidence="2" id="KW-0053">Apoptosis</keyword>
<dbReference type="SUPFAM" id="SSF56854">
    <property type="entry name" value="Bcl-2 inhibitors of programmed cell death"/>
    <property type="match status" value="1"/>
</dbReference>
<dbReference type="EMBL" id="LNIX01000001">
    <property type="protein sequence ID" value="OXA61219.1"/>
    <property type="molecule type" value="Genomic_DNA"/>
</dbReference>
<keyword evidence="7" id="KW-1185">Reference proteome</keyword>
<feature type="region of interest" description="Disordered" evidence="3">
    <location>
        <begin position="1"/>
        <end position="45"/>
    </location>
</feature>
<dbReference type="Pfam" id="PF00452">
    <property type="entry name" value="Bcl-2"/>
    <property type="match status" value="1"/>
</dbReference>
<dbReference type="PROSITE" id="PS50062">
    <property type="entry name" value="BCL2_FAMILY"/>
    <property type="match status" value="1"/>
</dbReference>
<dbReference type="InterPro" id="IPR002475">
    <property type="entry name" value="Bcl2-like"/>
</dbReference>
<evidence type="ECO:0000256" key="1">
    <source>
        <dbReference type="ARBA" id="ARBA00009458"/>
    </source>
</evidence>
<evidence type="ECO:0000313" key="7">
    <source>
        <dbReference type="Proteomes" id="UP000198287"/>
    </source>
</evidence>
<evidence type="ECO:0000256" key="3">
    <source>
        <dbReference type="SAM" id="MobiDB-lite"/>
    </source>
</evidence>
<gene>
    <name evidence="6" type="ORF">Fcan01_03153</name>
</gene>
<proteinExistence type="inferred from homology"/>
<dbReference type="GO" id="GO:0042981">
    <property type="term" value="P:regulation of apoptotic process"/>
    <property type="evidence" value="ECO:0007669"/>
    <property type="project" value="InterPro"/>
</dbReference>
<dbReference type="GO" id="GO:0006915">
    <property type="term" value="P:apoptotic process"/>
    <property type="evidence" value="ECO:0007669"/>
    <property type="project" value="UniProtKB-KW"/>
</dbReference>
<evidence type="ECO:0000313" key="6">
    <source>
        <dbReference type="EMBL" id="OXA61219.1"/>
    </source>
</evidence>
<name>A0A226EUM4_FOLCA</name>
<dbReference type="OMA" id="MGEWILT"/>
<feature type="domain" description="Bcl-2 Bcl-2 homology region 1-3" evidence="5">
    <location>
        <begin position="143"/>
        <end position="250"/>
    </location>
</feature>
<accession>A0A226EUM4</accession>
<evidence type="ECO:0000256" key="2">
    <source>
        <dbReference type="ARBA" id="ARBA00022703"/>
    </source>
</evidence>
<keyword evidence="4" id="KW-0472">Membrane</keyword>
<dbReference type="SMART" id="SM00337">
    <property type="entry name" value="BCL"/>
    <property type="match status" value="1"/>
</dbReference>